<keyword evidence="2" id="KW-1185">Reference proteome</keyword>
<dbReference type="EMBL" id="BAABWU010000011">
    <property type="protein sequence ID" value="GAA6197317.1"/>
    <property type="molecule type" value="Genomic_DNA"/>
</dbReference>
<evidence type="ECO:0000313" key="1">
    <source>
        <dbReference type="EMBL" id="GAA6197317.1"/>
    </source>
</evidence>
<gene>
    <name evidence="1" type="ORF">NBRC116598_27610</name>
</gene>
<sequence>MKAVFGCAPIGLSRWEGDLGGILPVEQVLWAAISAAVVDPNYAAREQPLGALPKLLRKMAVAAVFD</sequence>
<reference evidence="1 2" key="1">
    <citation type="submission" date="2024-04" db="EMBL/GenBank/DDBJ databases">
        <title>Draft genome sequence of Pseudophaeobacter arcticus NBRC 116598.</title>
        <authorList>
            <person name="Miyakawa T."/>
            <person name="Kusuya Y."/>
            <person name="Miura T."/>
        </authorList>
    </citation>
    <scope>NUCLEOTIDE SEQUENCE [LARGE SCALE GENOMIC DNA]</scope>
    <source>
        <strain evidence="1 2">SU-CL00105</strain>
    </source>
</reference>
<dbReference type="Proteomes" id="UP001441944">
    <property type="component" value="Unassembled WGS sequence"/>
</dbReference>
<comment type="caution">
    <text evidence="1">The sequence shown here is derived from an EMBL/GenBank/DDBJ whole genome shotgun (WGS) entry which is preliminary data.</text>
</comment>
<name>A0ABQ0AN64_9RHOB</name>
<evidence type="ECO:0000313" key="2">
    <source>
        <dbReference type="Proteomes" id="UP001441944"/>
    </source>
</evidence>
<accession>A0ABQ0AN64</accession>
<organism evidence="1 2">
    <name type="scientific">Pseudophaeobacter arcticus</name>
    <dbReference type="NCBI Taxonomy" id="385492"/>
    <lineage>
        <taxon>Bacteria</taxon>
        <taxon>Pseudomonadati</taxon>
        <taxon>Pseudomonadota</taxon>
        <taxon>Alphaproteobacteria</taxon>
        <taxon>Rhodobacterales</taxon>
        <taxon>Paracoccaceae</taxon>
        <taxon>Pseudophaeobacter</taxon>
    </lineage>
</organism>
<proteinExistence type="predicted"/>
<protein>
    <submittedName>
        <fullName evidence="1">Uncharacterized protein</fullName>
    </submittedName>
</protein>